<dbReference type="SMART" id="SM00530">
    <property type="entry name" value="HTH_XRE"/>
    <property type="match status" value="1"/>
</dbReference>
<dbReference type="InterPro" id="IPR010982">
    <property type="entry name" value="Lambda_DNA-bd_dom_sf"/>
</dbReference>
<dbReference type="PROSITE" id="PS50943">
    <property type="entry name" value="HTH_CROC1"/>
    <property type="match status" value="1"/>
</dbReference>
<protein>
    <recommendedName>
        <fullName evidence="1">HTH cro/C1-type domain-containing protein</fullName>
    </recommendedName>
</protein>
<keyword evidence="3" id="KW-1185">Reference proteome</keyword>
<dbReference type="Gene3D" id="1.10.260.40">
    <property type="entry name" value="lambda repressor-like DNA-binding domains"/>
    <property type="match status" value="1"/>
</dbReference>
<proteinExistence type="predicted"/>
<dbReference type="EMBL" id="BMOS01000007">
    <property type="protein sequence ID" value="GGN55030.1"/>
    <property type="molecule type" value="Genomic_DNA"/>
</dbReference>
<reference evidence="2" key="2">
    <citation type="submission" date="2020-09" db="EMBL/GenBank/DDBJ databases">
        <authorList>
            <person name="Sun Q."/>
            <person name="Ohkuma M."/>
        </authorList>
    </citation>
    <scope>NUCLEOTIDE SEQUENCE</scope>
    <source>
        <strain evidence="2">JCM 17251</strain>
    </source>
</reference>
<gene>
    <name evidence="2" type="ORF">GCM10007971_13420</name>
</gene>
<comment type="caution">
    <text evidence="2">The sequence shown here is derived from an EMBL/GenBank/DDBJ whole genome shotgun (WGS) entry which is preliminary data.</text>
</comment>
<name>A0A918D0L2_9BACI</name>
<evidence type="ECO:0000313" key="2">
    <source>
        <dbReference type="EMBL" id="GGN55030.1"/>
    </source>
</evidence>
<accession>A0A918D0L2</accession>
<dbReference type="GO" id="GO:0003677">
    <property type="term" value="F:DNA binding"/>
    <property type="evidence" value="ECO:0007669"/>
    <property type="project" value="InterPro"/>
</dbReference>
<evidence type="ECO:0000313" key="3">
    <source>
        <dbReference type="Proteomes" id="UP000624041"/>
    </source>
</evidence>
<sequence length="74" mass="8527">MKEFDLVYIKNRRTTLNKSLQNVATSLGMKNASTYMKYENGIYAFKAEQLPVLAKTLECEVVDFFKDNVAKIEI</sequence>
<feature type="domain" description="HTH cro/C1-type" evidence="1">
    <location>
        <begin position="9"/>
        <end position="64"/>
    </location>
</feature>
<dbReference type="RefSeq" id="WP_188856548.1">
    <property type="nucleotide sequence ID" value="NZ_BMOS01000007.1"/>
</dbReference>
<dbReference type="InterPro" id="IPR001387">
    <property type="entry name" value="Cro/C1-type_HTH"/>
</dbReference>
<evidence type="ECO:0000259" key="1">
    <source>
        <dbReference type="PROSITE" id="PS50943"/>
    </source>
</evidence>
<dbReference type="SUPFAM" id="SSF47413">
    <property type="entry name" value="lambda repressor-like DNA-binding domains"/>
    <property type="match status" value="1"/>
</dbReference>
<dbReference type="CDD" id="cd00093">
    <property type="entry name" value="HTH_XRE"/>
    <property type="match status" value="1"/>
</dbReference>
<dbReference type="Proteomes" id="UP000624041">
    <property type="component" value="Unassembled WGS sequence"/>
</dbReference>
<organism evidence="2 3">
    <name type="scientific">Oceanobacillus indicireducens</name>
    <dbReference type="NCBI Taxonomy" id="1004261"/>
    <lineage>
        <taxon>Bacteria</taxon>
        <taxon>Bacillati</taxon>
        <taxon>Bacillota</taxon>
        <taxon>Bacilli</taxon>
        <taxon>Bacillales</taxon>
        <taxon>Bacillaceae</taxon>
        <taxon>Oceanobacillus</taxon>
    </lineage>
</organism>
<dbReference type="AlphaFoldDB" id="A0A918D0L2"/>
<reference evidence="2" key="1">
    <citation type="journal article" date="2014" name="Int. J. Syst. Evol. Microbiol.">
        <title>Complete genome sequence of Corynebacterium casei LMG S-19264T (=DSM 44701T), isolated from a smear-ripened cheese.</title>
        <authorList>
            <consortium name="US DOE Joint Genome Institute (JGI-PGF)"/>
            <person name="Walter F."/>
            <person name="Albersmeier A."/>
            <person name="Kalinowski J."/>
            <person name="Ruckert C."/>
        </authorList>
    </citation>
    <scope>NUCLEOTIDE SEQUENCE</scope>
    <source>
        <strain evidence="2">JCM 17251</strain>
    </source>
</reference>